<reference evidence="2 3" key="2">
    <citation type="journal article" date="2017" name="Sci. Rep.">
        <title>Ant-infecting Ophiocordyceps genomes reveal a high diversity of potential behavioral manipulation genes and a possible major role for enterotoxins.</title>
        <authorList>
            <person name="de Bekker C."/>
            <person name="Ohm R.A."/>
            <person name="Evans H.C."/>
            <person name="Brachmann A."/>
            <person name="Hughes D.P."/>
        </authorList>
    </citation>
    <scope>NUCLEOTIDE SEQUENCE [LARGE SCALE GENOMIC DNA]</scope>
    <source>
        <strain evidence="2 3">SC16a</strain>
    </source>
</reference>
<evidence type="ECO:0000313" key="3">
    <source>
        <dbReference type="Proteomes" id="UP000037136"/>
    </source>
</evidence>
<dbReference type="Proteomes" id="UP000037136">
    <property type="component" value="Unassembled WGS sequence"/>
</dbReference>
<reference evidence="2 3" key="1">
    <citation type="journal article" date="2015" name="BMC Genomics">
        <title>Gene expression during zombie ant biting behavior reflects the complexity underlying fungal parasitic behavioral manipulation.</title>
        <authorList>
            <person name="de Bekker C."/>
            <person name="Ohm R.A."/>
            <person name="Loreto R.G."/>
            <person name="Sebastian A."/>
            <person name="Albert I."/>
            <person name="Merrow M."/>
            <person name="Brachmann A."/>
            <person name="Hughes D.P."/>
        </authorList>
    </citation>
    <scope>NUCLEOTIDE SEQUENCE [LARGE SCALE GENOMIC DNA]</scope>
    <source>
        <strain evidence="2 3">SC16a</strain>
    </source>
</reference>
<protein>
    <submittedName>
        <fullName evidence="2">Uncharacterized protein</fullName>
    </submittedName>
</protein>
<feature type="region of interest" description="Disordered" evidence="1">
    <location>
        <begin position="56"/>
        <end position="79"/>
    </location>
</feature>
<gene>
    <name evidence="2" type="ORF">XA68_16601</name>
</gene>
<evidence type="ECO:0000313" key="2">
    <source>
        <dbReference type="EMBL" id="PFH56375.1"/>
    </source>
</evidence>
<keyword evidence="3" id="KW-1185">Reference proteome</keyword>
<evidence type="ECO:0000256" key="1">
    <source>
        <dbReference type="SAM" id="MobiDB-lite"/>
    </source>
</evidence>
<dbReference type="EMBL" id="LAZP02000595">
    <property type="protein sequence ID" value="PFH56375.1"/>
    <property type="molecule type" value="Genomic_DNA"/>
</dbReference>
<proteinExistence type="predicted"/>
<name>A0A2A9P4G1_OPHUN</name>
<comment type="caution">
    <text evidence="2">The sequence shown here is derived from an EMBL/GenBank/DDBJ whole genome shotgun (WGS) entry which is preliminary data.</text>
</comment>
<accession>A0A2A9P4G1</accession>
<dbReference type="AlphaFoldDB" id="A0A2A9P4G1"/>
<organism evidence="2 3">
    <name type="scientific">Ophiocordyceps unilateralis</name>
    <name type="common">Zombie-ant fungus</name>
    <name type="synonym">Torrubia unilateralis</name>
    <dbReference type="NCBI Taxonomy" id="268505"/>
    <lineage>
        <taxon>Eukaryota</taxon>
        <taxon>Fungi</taxon>
        <taxon>Dikarya</taxon>
        <taxon>Ascomycota</taxon>
        <taxon>Pezizomycotina</taxon>
        <taxon>Sordariomycetes</taxon>
        <taxon>Hypocreomycetidae</taxon>
        <taxon>Hypocreales</taxon>
        <taxon>Ophiocordycipitaceae</taxon>
        <taxon>Ophiocordyceps</taxon>
    </lineage>
</organism>
<feature type="compositionally biased region" description="Basic and acidic residues" evidence="1">
    <location>
        <begin position="59"/>
        <end position="79"/>
    </location>
</feature>
<sequence>MVSTSSSVGGASGELGHILADPMGRALVAFWDAPGLAAAVFRRGIMDAHGGEALAGFGRGDERDGADNGSDKFHFGRRG</sequence>